<feature type="coiled-coil region" evidence="1">
    <location>
        <begin position="149"/>
        <end position="295"/>
    </location>
</feature>
<feature type="region of interest" description="Disordered" evidence="2">
    <location>
        <begin position="469"/>
        <end position="489"/>
    </location>
</feature>
<gene>
    <name evidence="4" type="ORF">MONBRDRAFT_10762</name>
</gene>
<name>A9V758_MONBE</name>
<feature type="compositionally biased region" description="Polar residues" evidence="2">
    <location>
        <begin position="511"/>
        <end position="524"/>
    </location>
</feature>
<feature type="transmembrane region" description="Helical" evidence="3">
    <location>
        <begin position="1062"/>
        <end position="1082"/>
    </location>
</feature>
<keyword evidence="3" id="KW-1133">Transmembrane helix</keyword>
<dbReference type="AlphaFoldDB" id="A9V758"/>
<keyword evidence="1" id="KW-0175">Coiled coil</keyword>
<accession>A9V758</accession>
<dbReference type="STRING" id="81824.A9V758"/>
<keyword evidence="5" id="KW-1185">Reference proteome</keyword>
<dbReference type="KEGG" id="mbr:MONBRDRAFT_10762"/>
<protein>
    <submittedName>
        <fullName evidence="4">Uncharacterized protein</fullName>
    </submittedName>
</protein>
<organism evidence="4 5">
    <name type="scientific">Monosiga brevicollis</name>
    <name type="common">Choanoflagellate</name>
    <dbReference type="NCBI Taxonomy" id="81824"/>
    <lineage>
        <taxon>Eukaryota</taxon>
        <taxon>Choanoflagellata</taxon>
        <taxon>Craspedida</taxon>
        <taxon>Salpingoecidae</taxon>
        <taxon>Monosiga</taxon>
    </lineage>
</organism>
<feature type="region of interest" description="Disordered" evidence="2">
    <location>
        <begin position="30"/>
        <end position="55"/>
    </location>
</feature>
<evidence type="ECO:0000256" key="3">
    <source>
        <dbReference type="SAM" id="Phobius"/>
    </source>
</evidence>
<proteinExistence type="predicted"/>
<feature type="coiled-coil region" evidence="1">
    <location>
        <begin position="935"/>
        <end position="1000"/>
    </location>
</feature>
<sequence length="1086" mass="121753">MSFFNNLSSRLDSTFTSLQTQFESVLDESLAREQDNDEEQLAGHAPSTVPASTRANADTQKQLLMTHSPFLREYATCTAVDVFAHTCRLQSLDSHMSLCSTHQLDRIQDLRQYSKVLSLDSALRHALRTARGESAALANRVLEAVEPKVQHHATQIESLTLEVRRLEEQLEQAQHDAASTDTQARDEQAPDTALEAQVTQLEELLREAQESHDNVLADIQKARSERNKAQARHETIAAELEELAASFQTLEQAHGALKVEHDTALEKTVQLQTQLQELEAQHTATCAERDDLSQKLTGLEQQQTDSATLAADLDASRDHPSQLEQQVVDLQQQLEALQAEKAEQGADEQVDSNATVGPTMRRLLETIQQFNQTQRLLGKQRQICASLQCQLQEGESRLPPSQSSDERVQESNDQLNRSQRLLQQALSNSTAADRVPVSQSSDERVQESNDQLNRSQRLLQQALSNSTAADRVLVSQSSDERVQESNDQLNRSQRLLQQALSNSAAADRVPVSQSSDGRVQESNDQLNRSQRLLQQALSNSAAADWPVTLLLCHRARRERDLLEVDLRSLRDELADAHAALKTEQASQVALQQQATGWAKNEEDMQEQIRSLQEEVDELTDAMDAAQKSHNEEMRQARRTLEEKMRARDAAEAELRAQLDTVTAEVSYCQGMHQQQRENSANETSAALVEQIRQLQQQQATAQKTHAAKVKKMNSDFYDALRAIEAERDDLQTQLQDSQSAEQAALADVKLEAEHELELGRIEEEHRSELDQLRSVLATEPSDHAEMSRDVQAQVRELQLQLQEAQEVREQAVQELAQRGEVERLQLQDLQAAQTSAVAELERELAAANERNFVLEEEVRERDVQAESARADALTLQDRLQALQHELDSVQQKYRELAALDRDSLHDEPRQRADPALADVSAIPLVEPETESGMTADEVAELQKQAQRSLRQVEQLTQQTLQLQRHKERLEEMNTEQAHRVQTSEREQQLLQRQLNDALKEIQRLTRPASKAVPGDAVAVDMPGADVKPTRSAGHVAQGGDVLQGCVNCIQLLTDGKVSRQVAMGYLGGVHLLLLFIIFRCYLSTAS</sequence>
<feature type="region of interest" description="Disordered" evidence="2">
    <location>
        <begin position="501"/>
        <end position="526"/>
    </location>
</feature>
<evidence type="ECO:0000256" key="2">
    <source>
        <dbReference type="SAM" id="MobiDB-lite"/>
    </source>
</evidence>
<dbReference type="GeneID" id="5893808"/>
<evidence type="ECO:0000313" key="4">
    <source>
        <dbReference type="EMBL" id="EDQ86733.1"/>
    </source>
</evidence>
<keyword evidence="3" id="KW-0812">Transmembrane</keyword>
<dbReference type="Proteomes" id="UP000001357">
    <property type="component" value="Unassembled WGS sequence"/>
</dbReference>
<reference evidence="4 5" key="1">
    <citation type="journal article" date="2008" name="Nature">
        <title>The genome of the choanoflagellate Monosiga brevicollis and the origin of metazoans.</title>
        <authorList>
            <consortium name="JGI Sequencing"/>
            <person name="King N."/>
            <person name="Westbrook M.J."/>
            <person name="Young S.L."/>
            <person name="Kuo A."/>
            <person name="Abedin M."/>
            <person name="Chapman J."/>
            <person name="Fairclough S."/>
            <person name="Hellsten U."/>
            <person name="Isogai Y."/>
            <person name="Letunic I."/>
            <person name="Marr M."/>
            <person name="Pincus D."/>
            <person name="Putnam N."/>
            <person name="Rokas A."/>
            <person name="Wright K.J."/>
            <person name="Zuzow R."/>
            <person name="Dirks W."/>
            <person name="Good M."/>
            <person name="Goodstein D."/>
            <person name="Lemons D."/>
            <person name="Li W."/>
            <person name="Lyons J.B."/>
            <person name="Morris A."/>
            <person name="Nichols S."/>
            <person name="Richter D.J."/>
            <person name="Salamov A."/>
            <person name="Bork P."/>
            <person name="Lim W.A."/>
            <person name="Manning G."/>
            <person name="Miller W.T."/>
            <person name="McGinnis W."/>
            <person name="Shapiro H."/>
            <person name="Tjian R."/>
            <person name="Grigoriev I.V."/>
            <person name="Rokhsar D."/>
        </authorList>
    </citation>
    <scope>NUCLEOTIDE SEQUENCE [LARGE SCALE GENOMIC DNA]</scope>
    <source>
        <strain evidence="5">MX1 / ATCC 50154</strain>
    </source>
</reference>
<dbReference type="RefSeq" id="XP_001748569.1">
    <property type="nucleotide sequence ID" value="XM_001748517.1"/>
</dbReference>
<dbReference type="OMA" id="QARHETI"/>
<evidence type="ECO:0000256" key="1">
    <source>
        <dbReference type="SAM" id="Coils"/>
    </source>
</evidence>
<feature type="region of interest" description="Disordered" evidence="2">
    <location>
        <begin position="395"/>
        <end position="452"/>
    </location>
</feature>
<dbReference type="EMBL" id="CH991564">
    <property type="protein sequence ID" value="EDQ86733.1"/>
    <property type="molecule type" value="Genomic_DNA"/>
</dbReference>
<evidence type="ECO:0000313" key="5">
    <source>
        <dbReference type="Proteomes" id="UP000001357"/>
    </source>
</evidence>
<keyword evidence="3" id="KW-0472">Membrane</keyword>
<feature type="coiled-coil region" evidence="1">
    <location>
        <begin position="320"/>
        <end position="347"/>
    </location>
</feature>
<feature type="compositionally biased region" description="Polar residues" evidence="2">
    <location>
        <begin position="411"/>
        <end position="431"/>
    </location>
</feature>
<feature type="coiled-coil region" evidence="1">
    <location>
        <begin position="787"/>
        <end position="899"/>
    </location>
</feature>
<dbReference type="InParanoid" id="A9V758"/>